<organism evidence="3 4">
    <name type="scientific">Cystobacter ferrugineus</name>
    <dbReference type="NCBI Taxonomy" id="83449"/>
    <lineage>
        <taxon>Bacteria</taxon>
        <taxon>Pseudomonadati</taxon>
        <taxon>Myxococcota</taxon>
        <taxon>Myxococcia</taxon>
        <taxon>Myxococcales</taxon>
        <taxon>Cystobacterineae</taxon>
        <taxon>Archangiaceae</taxon>
        <taxon>Cystobacter</taxon>
    </lineage>
</organism>
<dbReference type="InterPro" id="IPR003346">
    <property type="entry name" value="Transposase_20"/>
</dbReference>
<dbReference type="STRING" id="83449.BON30_48800"/>
<dbReference type="Proteomes" id="UP000182229">
    <property type="component" value="Unassembled WGS sequence"/>
</dbReference>
<evidence type="ECO:0000313" key="3">
    <source>
        <dbReference type="EMBL" id="OJH33437.1"/>
    </source>
</evidence>
<dbReference type="NCBIfam" id="NF033542">
    <property type="entry name" value="transpos_IS110"/>
    <property type="match status" value="1"/>
</dbReference>
<evidence type="ECO:0000313" key="4">
    <source>
        <dbReference type="Proteomes" id="UP000182229"/>
    </source>
</evidence>
<name>A0A1L9ATT9_9BACT</name>
<comment type="caution">
    <text evidence="3">The sequence shown here is derived from an EMBL/GenBank/DDBJ whole genome shotgun (WGS) entry which is preliminary data.</text>
</comment>
<dbReference type="Pfam" id="PF01548">
    <property type="entry name" value="DEDD_Tnp_IS110"/>
    <property type="match status" value="1"/>
</dbReference>
<dbReference type="GO" id="GO:0003677">
    <property type="term" value="F:DNA binding"/>
    <property type="evidence" value="ECO:0007669"/>
    <property type="project" value="InterPro"/>
</dbReference>
<dbReference type="PANTHER" id="PTHR33055:SF13">
    <property type="entry name" value="TRANSPOSASE"/>
    <property type="match status" value="1"/>
</dbReference>
<dbReference type="GO" id="GO:0004803">
    <property type="term" value="F:transposase activity"/>
    <property type="evidence" value="ECO:0007669"/>
    <property type="project" value="InterPro"/>
</dbReference>
<dbReference type="GO" id="GO:0006313">
    <property type="term" value="P:DNA transposition"/>
    <property type="evidence" value="ECO:0007669"/>
    <property type="project" value="InterPro"/>
</dbReference>
<gene>
    <name evidence="3" type="ORF">BON30_48800</name>
</gene>
<accession>A0A1L9ATT9</accession>
<dbReference type="EMBL" id="MPIN01000038">
    <property type="protein sequence ID" value="OJH33437.1"/>
    <property type="molecule type" value="Genomic_DNA"/>
</dbReference>
<keyword evidence="4" id="KW-1185">Reference proteome</keyword>
<proteinExistence type="predicted"/>
<dbReference type="InterPro" id="IPR047650">
    <property type="entry name" value="Transpos_IS110"/>
</dbReference>
<reference evidence="4" key="1">
    <citation type="submission" date="2016-11" db="EMBL/GenBank/DDBJ databases">
        <authorList>
            <person name="Shukria A."/>
            <person name="Stevens D.C."/>
        </authorList>
    </citation>
    <scope>NUCLEOTIDE SEQUENCE [LARGE SCALE GENOMIC DNA]</scope>
    <source>
        <strain evidence="4">Cbfe23</strain>
    </source>
</reference>
<evidence type="ECO:0000259" key="2">
    <source>
        <dbReference type="Pfam" id="PF02371"/>
    </source>
</evidence>
<reference evidence="3 4" key="2">
    <citation type="submission" date="2016-12" db="EMBL/GenBank/DDBJ databases">
        <title>Draft Genome Sequence of Cystobacter ferrugineus Strain Cbfe23.</title>
        <authorList>
            <person name="Akbar S."/>
            <person name="Dowd S.E."/>
            <person name="Stevens D.C."/>
        </authorList>
    </citation>
    <scope>NUCLEOTIDE SEQUENCE [LARGE SCALE GENOMIC DNA]</scope>
    <source>
        <strain evidence="3 4">Cbfe23</strain>
    </source>
</reference>
<sequence length="454" mass="50967">MGTKKGVQRRRTLTSLHPDAAGLDVGATFHVVAVPPGRAERSVRSFRSFTTELHALADWLTEVGIKTVAMESTGVYWIPVYEILEARGFEVLLVNARDVKHVPGRKTDVNDAQWLQQLHEHGLLRGSFRPREQVVQLRVYLRHRERLIEYAASHIQHMQKALMQMNVQLHHVVTDITGVTGMRIVRAIVVGERDPRVLASYRDVRCKASLETIEEGLKGNYRPEHVFALRQALELYDFHHRKVAECDAEVERVMHALNAGRVAPTRPLPKVRHASGRHEPAFDARGALYTLLGADLSQIHGFGPYTVLRLIAECGDDMRKWPTAKHFTSWLCLATGNKISGGRLLSSRTRRSSNRAATLLRIAAVSIGRTQTALGAFYRRLAARTGKAKAVTATARKLAVLFYNALRHGLAYEDPGVGYYEERYRQRAVRNLERRARQLGYTLVTPEAATGGVS</sequence>
<dbReference type="AlphaFoldDB" id="A0A1L9ATT9"/>
<feature type="domain" description="Transposase IS116/IS110/IS902 C-terminal" evidence="2">
    <location>
        <begin position="296"/>
        <end position="378"/>
    </location>
</feature>
<dbReference type="InterPro" id="IPR002525">
    <property type="entry name" value="Transp_IS110-like_N"/>
</dbReference>
<feature type="domain" description="Transposase IS110-like N-terminal" evidence="1">
    <location>
        <begin position="21"/>
        <end position="165"/>
    </location>
</feature>
<dbReference type="Pfam" id="PF02371">
    <property type="entry name" value="Transposase_20"/>
    <property type="match status" value="1"/>
</dbReference>
<dbReference type="OrthoDB" id="9815354at2"/>
<protein>
    <submittedName>
        <fullName evidence="3">IS110 family transposase</fullName>
    </submittedName>
</protein>
<dbReference type="PANTHER" id="PTHR33055">
    <property type="entry name" value="TRANSPOSASE FOR INSERTION SEQUENCE ELEMENT IS1111A"/>
    <property type="match status" value="1"/>
</dbReference>
<evidence type="ECO:0000259" key="1">
    <source>
        <dbReference type="Pfam" id="PF01548"/>
    </source>
</evidence>